<keyword evidence="2" id="KW-0472">Membrane</keyword>
<dbReference type="PANTHER" id="PTHR47461:SF1">
    <property type="entry name" value="PHYTOLONGIN PHYL1.2"/>
    <property type="match status" value="1"/>
</dbReference>
<feature type="compositionally biased region" description="Polar residues" evidence="1">
    <location>
        <begin position="285"/>
        <end position="303"/>
    </location>
</feature>
<dbReference type="AlphaFoldDB" id="A0A7J9DDT0"/>
<dbReference type="InterPro" id="IPR044783">
    <property type="entry name" value="PHYL"/>
</dbReference>
<keyword evidence="4" id="KW-1185">Reference proteome</keyword>
<dbReference type="EMBL" id="JABEZW010000002">
    <property type="protein sequence ID" value="MBA0758798.1"/>
    <property type="molecule type" value="Genomic_DNA"/>
</dbReference>
<keyword evidence="2" id="KW-1133">Transmembrane helix</keyword>
<feature type="region of interest" description="Disordered" evidence="1">
    <location>
        <begin position="214"/>
        <end position="304"/>
    </location>
</feature>
<gene>
    <name evidence="3" type="ORF">Gotri_021763</name>
</gene>
<feature type="compositionally biased region" description="Low complexity" evidence="1">
    <location>
        <begin position="221"/>
        <end position="233"/>
    </location>
</feature>
<reference evidence="3 4" key="1">
    <citation type="journal article" date="2019" name="Genome Biol. Evol.">
        <title>Insights into the evolution of the New World diploid cottons (Gossypium, subgenus Houzingenia) based on genome sequencing.</title>
        <authorList>
            <person name="Grover C.E."/>
            <person name="Arick M.A. 2nd"/>
            <person name="Thrash A."/>
            <person name="Conover J.L."/>
            <person name="Sanders W.S."/>
            <person name="Peterson D.G."/>
            <person name="Frelichowski J.E."/>
            <person name="Scheffler J.A."/>
            <person name="Scheffler B.E."/>
            <person name="Wendel J.F."/>
        </authorList>
    </citation>
    <scope>NUCLEOTIDE SEQUENCE [LARGE SCALE GENOMIC DNA]</scope>
    <source>
        <strain evidence="3">8</strain>
        <tissue evidence="3">Leaf</tissue>
    </source>
</reference>
<evidence type="ECO:0000256" key="1">
    <source>
        <dbReference type="SAM" id="MobiDB-lite"/>
    </source>
</evidence>
<feature type="compositionally biased region" description="Basic and acidic residues" evidence="1">
    <location>
        <begin position="254"/>
        <end position="284"/>
    </location>
</feature>
<keyword evidence="2" id="KW-0812">Transmembrane</keyword>
<evidence type="ECO:0000313" key="3">
    <source>
        <dbReference type="EMBL" id="MBA0758798.1"/>
    </source>
</evidence>
<comment type="caution">
    <text evidence="3">The sequence shown here is derived from an EMBL/GenBank/DDBJ whole genome shotgun (WGS) entry which is preliminary data.</text>
</comment>
<sequence length="356" mass="40667">MRNFILEFEYFAEDLCWYFFEAFDIVAEEFIAFLQVLISFLEFLFQLLLPLTTFWDFDIEYLFDLEEAEGLSVFFPGLAVMGSIQNTVHYCCVSKANRTLYEYSRGDHEIENMAALCLERTMSFHKWYFETIGKWTFGFLFEDGCVYFAIADKAVENHGVLRFLQHMRDEFKTLARKGSRSSFSGMSSIGVEEQLVPVIQRLITSLEQVSHGDNDWKTKVPVSDYPSHSPSSSNKNAKLEAASSTKAPLLGKSSKQEKKNKDHIVAVRDIELEEHRKSTDRVKTDSTTLDPSNQNGASSSITLQKDLGSTRIRPGSQSMRKKWCRQVRIVLAIDVAICLVLLVIWLSVCNGISCTR</sequence>
<dbReference type="InterPro" id="IPR011012">
    <property type="entry name" value="Longin-like_dom_sf"/>
</dbReference>
<evidence type="ECO:0000256" key="2">
    <source>
        <dbReference type="SAM" id="Phobius"/>
    </source>
</evidence>
<proteinExistence type="predicted"/>
<dbReference type="Gene3D" id="3.30.450.50">
    <property type="entry name" value="Longin domain"/>
    <property type="match status" value="1"/>
</dbReference>
<organism evidence="3 4">
    <name type="scientific">Gossypium trilobum</name>
    <dbReference type="NCBI Taxonomy" id="34281"/>
    <lineage>
        <taxon>Eukaryota</taxon>
        <taxon>Viridiplantae</taxon>
        <taxon>Streptophyta</taxon>
        <taxon>Embryophyta</taxon>
        <taxon>Tracheophyta</taxon>
        <taxon>Spermatophyta</taxon>
        <taxon>Magnoliopsida</taxon>
        <taxon>eudicotyledons</taxon>
        <taxon>Gunneridae</taxon>
        <taxon>Pentapetalae</taxon>
        <taxon>rosids</taxon>
        <taxon>malvids</taxon>
        <taxon>Malvales</taxon>
        <taxon>Malvaceae</taxon>
        <taxon>Malvoideae</taxon>
        <taxon>Gossypium</taxon>
    </lineage>
</organism>
<name>A0A7J9DDT0_9ROSI</name>
<accession>A0A7J9DDT0</accession>
<dbReference type="GO" id="GO:0016020">
    <property type="term" value="C:membrane"/>
    <property type="evidence" value="ECO:0007669"/>
    <property type="project" value="InterPro"/>
</dbReference>
<dbReference type="PANTHER" id="PTHR47461">
    <property type="entry name" value="PHYTOLONGIN PHYL1.2"/>
    <property type="match status" value="1"/>
</dbReference>
<evidence type="ECO:0008006" key="5">
    <source>
        <dbReference type="Google" id="ProtNLM"/>
    </source>
</evidence>
<feature type="transmembrane region" description="Helical" evidence="2">
    <location>
        <begin position="329"/>
        <end position="348"/>
    </location>
</feature>
<protein>
    <recommendedName>
        <fullName evidence="5">Phytolongin Phyl1.1</fullName>
    </recommendedName>
</protein>
<evidence type="ECO:0000313" key="4">
    <source>
        <dbReference type="Proteomes" id="UP000593568"/>
    </source>
</evidence>
<dbReference type="SUPFAM" id="SSF64356">
    <property type="entry name" value="SNARE-like"/>
    <property type="match status" value="1"/>
</dbReference>
<dbReference type="Proteomes" id="UP000593568">
    <property type="component" value="Unassembled WGS sequence"/>
</dbReference>